<dbReference type="PIRSF" id="PIRSF028101">
    <property type="entry name" value="UCP028101"/>
    <property type="match status" value="1"/>
</dbReference>
<dbReference type="Proteomes" id="UP000018542">
    <property type="component" value="Chromosome"/>
</dbReference>
<dbReference type="AlphaFoldDB" id="V5SGK3"/>
<evidence type="ECO:0000313" key="2">
    <source>
        <dbReference type="Proteomes" id="UP000018542"/>
    </source>
</evidence>
<proteinExistence type="predicted"/>
<evidence type="ECO:0000313" key="1">
    <source>
        <dbReference type="EMBL" id="AHB49632.1"/>
    </source>
</evidence>
<protein>
    <recommendedName>
        <fullName evidence="3">Twin-arginine translocation pathway signal</fullName>
    </recommendedName>
</protein>
<evidence type="ECO:0008006" key="3">
    <source>
        <dbReference type="Google" id="ProtNLM"/>
    </source>
</evidence>
<dbReference type="RefSeq" id="WP_023788580.1">
    <property type="nucleotide sequence ID" value="NC_022997.1"/>
</dbReference>
<dbReference type="Gene3D" id="2.130.10.10">
    <property type="entry name" value="YVTN repeat-like/Quinoprotein amine dehydrogenase"/>
    <property type="match status" value="1"/>
</dbReference>
<sequence>MPASSWASTNSTAIDRRRFVAGALIALTAPRCVLSAEARAAGHADTAVVYAAAARRQGNGYAVLLVTGDGRVLREIPLTARAHDIAIDRARRRAVACARRPGYFALCFDIDGRAEPEVFAPPPDRHFYGHGAFSPDGRLIYMTEHDVETGEGIIGVYETGKGFRRIGEFPSYGIGPHEAILLPDGKTLVAANGGFGSDPVTGRESIDVAGMEPNMSFIDVETGALKAQHGLPPEINLLSIRHLVVDASGAVWFGGQWQGAIEDAPELIGRARLDRPIALIEPGGPAGDALRGYIGSVAVCAEGRLLAASAPRAGRVVYTDTETGKIVREVALKDACGLAGSGPRAFAISSGHGVVRTEEAREGENALETRFPSTEFDNHLRRV</sequence>
<gene>
    <name evidence="1" type="ORF">W911_16410</name>
</gene>
<keyword evidence="2" id="KW-1185">Reference proteome</keyword>
<dbReference type="STRING" id="1029756.W911_16410"/>
<dbReference type="EMBL" id="CP006912">
    <property type="protein sequence ID" value="AHB49632.1"/>
    <property type="molecule type" value="Genomic_DNA"/>
</dbReference>
<reference evidence="1 2" key="1">
    <citation type="journal article" date="2014" name="Genome Announc.">
        <title>Complete Genome Sequence of Hyphomicrobium nitrativorans Strain NL23, a Denitrifying Bacterium Isolated from Biofilm of a Methanol-Fed Denitrification System Treating Seawater at the Montreal Biodome.</title>
        <authorList>
            <person name="Martineau C."/>
            <person name="Villeneuve C."/>
            <person name="Mauffrey F."/>
            <person name="Villemur R."/>
        </authorList>
    </citation>
    <scope>NUCLEOTIDE SEQUENCE [LARGE SCALE GENOMIC DNA]</scope>
    <source>
        <strain evidence="1">NL23</strain>
    </source>
</reference>
<dbReference type="InterPro" id="IPR008311">
    <property type="entry name" value="UCP028101"/>
</dbReference>
<dbReference type="HOGENOM" id="CLU_047398_0_0_5"/>
<organism evidence="1 2">
    <name type="scientific">Hyphomicrobium nitrativorans NL23</name>
    <dbReference type="NCBI Taxonomy" id="1029756"/>
    <lineage>
        <taxon>Bacteria</taxon>
        <taxon>Pseudomonadati</taxon>
        <taxon>Pseudomonadota</taxon>
        <taxon>Alphaproteobacteria</taxon>
        <taxon>Hyphomicrobiales</taxon>
        <taxon>Hyphomicrobiaceae</taxon>
        <taxon>Hyphomicrobium</taxon>
    </lineage>
</organism>
<dbReference type="InterPro" id="IPR015943">
    <property type="entry name" value="WD40/YVTN_repeat-like_dom_sf"/>
</dbReference>
<dbReference type="SUPFAM" id="SSF50969">
    <property type="entry name" value="YVTN repeat-like/Quinoprotein amine dehydrogenase"/>
    <property type="match status" value="1"/>
</dbReference>
<dbReference type="KEGG" id="hni:W911_16410"/>
<dbReference type="OrthoDB" id="5624218at2"/>
<dbReference type="Pfam" id="PF07433">
    <property type="entry name" value="DUF1513"/>
    <property type="match status" value="1"/>
</dbReference>
<dbReference type="InterPro" id="IPR011044">
    <property type="entry name" value="Quino_amine_DH_bsu"/>
</dbReference>
<dbReference type="PATRIC" id="fig|1029756.8.peg.3417"/>
<accession>V5SGK3</accession>
<name>V5SGK3_9HYPH</name>